<comment type="similarity">
    <text evidence="2">Belongs to the RmuC family.</text>
</comment>
<comment type="caution">
    <text evidence="6">The sequence shown here is derived from an EMBL/GenBank/DDBJ whole genome shotgun (WGS) entry which is preliminary data.</text>
</comment>
<evidence type="ECO:0000256" key="1">
    <source>
        <dbReference type="ARBA" id="ARBA00003416"/>
    </source>
</evidence>
<name>A0ABV7TRB5_9NEIS</name>
<evidence type="ECO:0000313" key="6">
    <source>
        <dbReference type="EMBL" id="MFC3625220.1"/>
    </source>
</evidence>
<sequence length="534" mass="60466">MIETLIATLLGAALGGGAIWGVLRSRQQVAYQQGRNEVALELATLQARWQAASQQWQELTAREQAAQQQLEDSRQQLAATQQKLAAYASQAQRVPELEQQLAAREQRLFQQQDEARNLAARLATSEEQGRQLQALQAERASWLQQQQQWQDDITRLSVREQELATLLQQERQQGAEKLRLLAEAREALSNQFKALASEILEEKSQRFTEQNRVNLEQMLGPMGERLQHFGKLVQDTYDKDSKERLTLEQELRRLQELNTRLNADAVALTNALTGSNNKAQGTWGEMVLEKVLETSGLSRDREYRVQVSDTLEQEDGSQRRYQPDVVIDLPEGKQLVVDSKVSLNAYVRYTAASDEAQRELELKAHIAALRQHIRTLSEKRYQDLYKLNTLDFVFMFVPVEPAYLLAVQHDMSLFNEAFERRIMIVGPSTLLATLRTVASIWRYEYQNQNAQEIARQGGAMYDKLAGLVETLEKLGRQLGQVQESHGNAMKQLSSGSGNLLGRAERLRKLGARTSKQLSGHLLAGGQEESDDGDE</sequence>
<gene>
    <name evidence="6" type="primary">rmuC</name>
    <name evidence="6" type="ORF">ACFOKJ_03545</name>
</gene>
<evidence type="ECO:0000256" key="4">
    <source>
        <dbReference type="ARBA" id="ARBA00023172"/>
    </source>
</evidence>
<feature type="coiled-coil region" evidence="5">
    <location>
        <begin position="237"/>
        <end position="271"/>
    </location>
</feature>
<dbReference type="Pfam" id="PF02646">
    <property type="entry name" value="RmuC"/>
    <property type="match status" value="1"/>
</dbReference>
<accession>A0ABV7TRB5</accession>
<feature type="coiled-coil region" evidence="5">
    <location>
        <begin position="178"/>
        <end position="205"/>
    </location>
</feature>
<keyword evidence="7" id="KW-1185">Reference proteome</keyword>
<dbReference type="InterPro" id="IPR003798">
    <property type="entry name" value="DNA_recombination_RmuC"/>
</dbReference>
<dbReference type="PANTHER" id="PTHR30563">
    <property type="entry name" value="DNA RECOMBINATION PROTEIN RMUC"/>
    <property type="match status" value="1"/>
</dbReference>
<dbReference type="PANTHER" id="PTHR30563:SF0">
    <property type="entry name" value="DNA RECOMBINATION PROTEIN RMUC"/>
    <property type="match status" value="1"/>
</dbReference>
<evidence type="ECO:0000256" key="2">
    <source>
        <dbReference type="ARBA" id="ARBA00009840"/>
    </source>
</evidence>
<evidence type="ECO:0000256" key="5">
    <source>
        <dbReference type="SAM" id="Coils"/>
    </source>
</evidence>
<feature type="coiled-coil region" evidence="5">
    <location>
        <begin position="56"/>
        <end position="152"/>
    </location>
</feature>
<dbReference type="RefSeq" id="WP_390276705.1">
    <property type="nucleotide sequence ID" value="NZ_JBHRYH010000008.1"/>
</dbReference>
<organism evidence="6 7">
    <name type="scientific">Vogesella amnigena</name>
    <dbReference type="NCBI Taxonomy" id="1507449"/>
    <lineage>
        <taxon>Bacteria</taxon>
        <taxon>Pseudomonadati</taxon>
        <taxon>Pseudomonadota</taxon>
        <taxon>Betaproteobacteria</taxon>
        <taxon>Neisseriales</taxon>
        <taxon>Chromobacteriaceae</taxon>
        <taxon>Vogesella</taxon>
    </lineage>
</organism>
<evidence type="ECO:0000313" key="7">
    <source>
        <dbReference type="Proteomes" id="UP001595636"/>
    </source>
</evidence>
<reference evidence="7" key="1">
    <citation type="journal article" date="2019" name="Int. J. Syst. Evol. Microbiol.">
        <title>The Global Catalogue of Microorganisms (GCM) 10K type strain sequencing project: providing services to taxonomists for standard genome sequencing and annotation.</title>
        <authorList>
            <consortium name="The Broad Institute Genomics Platform"/>
            <consortium name="The Broad Institute Genome Sequencing Center for Infectious Disease"/>
            <person name="Wu L."/>
            <person name="Ma J."/>
        </authorList>
    </citation>
    <scope>NUCLEOTIDE SEQUENCE [LARGE SCALE GENOMIC DNA]</scope>
    <source>
        <strain evidence="7">KCTC 42195</strain>
    </source>
</reference>
<dbReference type="Proteomes" id="UP001595636">
    <property type="component" value="Unassembled WGS sequence"/>
</dbReference>
<keyword evidence="3 5" id="KW-0175">Coiled coil</keyword>
<dbReference type="EMBL" id="JBHRYH010000008">
    <property type="protein sequence ID" value="MFC3625220.1"/>
    <property type="molecule type" value="Genomic_DNA"/>
</dbReference>
<protein>
    <submittedName>
        <fullName evidence="6">DNA recombination protein RmuC</fullName>
    </submittedName>
</protein>
<keyword evidence="4" id="KW-0233">DNA recombination</keyword>
<proteinExistence type="inferred from homology"/>
<evidence type="ECO:0000256" key="3">
    <source>
        <dbReference type="ARBA" id="ARBA00023054"/>
    </source>
</evidence>
<comment type="function">
    <text evidence="1">Involved in DNA recombination.</text>
</comment>